<dbReference type="Pfam" id="PF05902">
    <property type="entry name" value="4_1_CTD"/>
    <property type="match status" value="1"/>
</dbReference>
<dbReference type="EMBL" id="JAATIS010003638">
    <property type="protein sequence ID" value="KAG2463543.1"/>
    <property type="molecule type" value="Genomic_DNA"/>
</dbReference>
<evidence type="ECO:0000259" key="2">
    <source>
        <dbReference type="Pfam" id="PF05902"/>
    </source>
</evidence>
<dbReference type="GO" id="GO:0005886">
    <property type="term" value="C:plasma membrane"/>
    <property type="evidence" value="ECO:0007669"/>
    <property type="project" value="TreeGrafter"/>
</dbReference>
<dbReference type="GO" id="GO:0005856">
    <property type="term" value="C:cytoskeleton"/>
    <property type="evidence" value="ECO:0007669"/>
    <property type="project" value="InterPro"/>
</dbReference>
<dbReference type="GO" id="GO:0003779">
    <property type="term" value="F:actin binding"/>
    <property type="evidence" value="ECO:0007669"/>
    <property type="project" value="InterPro"/>
</dbReference>
<protein>
    <submittedName>
        <fullName evidence="3">E41L1 protein</fullName>
    </submittedName>
</protein>
<dbReference type="PANTHER" id="PTHR23280:SF24">
    <property type="entry name" value="BAND 4.1-LIKE PROTEIN 1"/>
    <property type="match status" value="1"/>
</dbReference>
<keyword evidence="4" id="KW-1185">Reference proteome</keyword>
<comment type="caution">
    <text evidence="3">The sequence shown here is derived from an EMBL/GenBank/DDBJ whole genome shotgun (WGS) entry which is preliminary data.</text>
</comment>
<dbReference type="Proteomes" id="UP000886611">
    <property type="component" value="Unassembled WGS sequence"/>
</dbReference>
<reference evidence="3 4" key="1">
    <citation type="journal article" date="2021" name="Cell">
        <title>Tracing the genetic footprints of vertebrate landing in non-teleost ray-finned fishes.</title>
        <authorList>
            <person name="Bi X."/>
            <person name="Wang K."/>
            <person name="Yang L."/>
            <person name="Pan H."/>
            <person name="Jiang H."/>
            <person name="Wei Q."/>
            <person name="Fang M."/>
            <person name="Yu H."/>
            <person name="Zhu C."/>
            <person name="Cai Y."/>
            <person name="He Y."/>
            <person name="Gan X."/>
            <person name="Zeng H."/>
            <person name="Yu D."/>
            <person name="Zhu Y."/>
            <person name="Jiang H."/>
            <person name="Qiu Q."/>
            <person name="Yang H."/>
            <person name="Zhang Y.E."/>
            <person name="Wang W."/>
            <person name="Zhu M."/>
            <person name="He S."/>
            <person name="Zhang G."/>
        </authorList>
    </citation>
    <scope>NUCLEOTIDE SEQUENCE [LARGE SCALE GENOMIC DNA]</scope>
    <source>
        <strain evidence="3">Bchr_013</strain>
    </source>
</reference>
<accession>A0A8X8BMJ6</accession>
<organism evidence="3 4">
    <name type="scientific">Polypterus senegalus</name>
    <name type="common">Senegal bichir</name>
    <dbReference type="NCBI Taxonomy" id="55291"/>
    <lineage>
        <taxon>Eukaryota</taxon>
        <taxon>Metazoa</taxon>
        <taxon>Chordata</taxon>
        <taxon>Craniata</taxon>
        <taxon>Vertebrata</taxon>
        <taxon>Euteleostomi</taxon>
        <taxon>Actinopterygii</taxon>
        <taxon>Polypteriformes</taxon>
        <taxon>Polypteridae</taxon>
        <taxon>Polypterus</taxon>
    </lineage>
</organism>
<evidence type="ECO:0000256" key="1">
    <source>
        <dbReference type="SAM" id="MobiDB-lite"/>
    </source>
</evidence>
<dbReference type="AlphaFoldDB" id="A0A8X8BMJ6"/>
<dbReference type="PANTHER" id="PTHR23280">
    <property type="entry name" value="4.1 G PROTEIN"/>
    <property type="match status" value="1"/>
</dbReference>
<name>A0A8X8BMJ6_POLSE</name>
<dbReference type="GO" id="GO:0005198">
    <property type="term" value="F:structural molecule activity"/>
    <property type="evidence" value="ECO:0007669"/>
    <property type="project" value="InterPro"/>
</dbReference>
<feature type="domain" description="Band 4.1 C-terminal" evidence="2">
    <location>
        <begin position="256"/>
        <end position="348"/>
    </location>
</feature>
<evidence type="ECO:0000313" key="3">
    <source>
        <dbReference type="EMBL" id="KAG2463543.1"/>
    </source>
</evidence>
<feature type="non-terminal residue" evidence="3">
    <location>
        <position position="364"/>
    </location>
</feature>
<proteinExistence type="predicted"/>
<dbReference type="InterPro" id="IPR008379">
    <property type="entry name" value="Band_4.1_C"/>
</dbReference>
<sequence>MLTLHCSRQPNSDDGHCEPISFTPLDHYHHPSPSLSSFLITSIPPDCNDMAVSLTSMFLTVSRSLVQREPWERRPGSASEDDQERETLYLKETHLGIERKCSSITVSSTSSLEAEVDFTVIMDLHTGVEEFSKGMSELGDRDRLPEVGRDDFEETSHFFSARLMSSQEKQFPESQSKDEEDLSQNEVAKIATPPFTFAEHFTVPSTGYLGTLPMHDPPSSVLLACTKHFQLSKKETTILVQKITEAKDIVPPAEDSVMEKTEQLESGIIIINKEEEMVTPSQTTPAQAASVLPTVKGGFSETRIEKRIIITGDDDVDQEQALAMAIQEAKQQHPDMLVTKAVVVRETECTPHEKPRKSQVNDNC</sequence>
<feature type="compositionally biased region" description="Polar residues" evidence="1">
    <location>
        <begin position="165"/>
        <end position="174"/>
    </location>
</feature>
<feature type="region of interest" description="Disordered" evidence="1">
    <location>
        <begin position="165"/>
        <end position="184"/>
    </location>
</feature>
<feature type="non-terminal residue" evidence="3">
    <location>
        <position position="1"/>
    </location>
</feature>
<dbReference type="GO" id="GO:0031032">
    <property type="term" value="P:actomyosin structure organization"/>
    <property type="evidence" value="ECO:0007669"/>
    <property type="project" value="TreeGrafter"/>
</dbReference>
<evidence type="ECO:0000313" key="4">
    <source>
        <dbReference type="Proteomes" id="UP000886611"/>
    </source>
</evidence>
<gene>
    <name evidence="3" type="primary">Epb41l1_0</name>
    <name evidence="3" type="ORF">GTO96_0003868</name>
</gene>